<proteinExistence type="predicted"/>
<evidence type="ECO:0000256" key="1">
    <source>
        <dbReference type="SAM" id="MobiDB-lite"/>
    </source>
</evidence>
<gene>
    <name evidence="2" type="ORF">TNIN_308811</name>
</gene>
<evidence type="ECO:0000313" key="3">
    <source>
        <dbReference type="Proteomes" id="UP000886998"/>
    </source>
</evidence>
<sequence length="84" mass="9512">MIDPKRYAHPPHPHPSPSRSIAPTNGGHLISYYQIARTAEATIGIHWFCYPTKTGFLPTSVTPKDFYDMGWRITIYNPVPKDSV</sequence>
<dbReference type="EMBL" id="BMAV01025271">
    <property type="protein sequence ID" value="GFS40137.1"/>
    <property type="molecule type" value="Genomic_DNA"/>
</dbReference>
<organism evidence="2 3">
    <name type="scientific">Trichonephila inaurata madagascariensis</name>
    <dbReference type="NCBI Taxonomy" id="2747483"/>
    <lineage>
        <taxon>Eukaryota</taxon>
        <taxon>Metazoa</taxon>
        <taxon>Ecdysozoa</taxon>
        <taxon>Arthropoda</taxon>
        <taxon>Chelicerata</taxon>
        <taxon>Arachnida</taxon>
        <taxon>Araneae</taxon>
        <taxon>Araneomorphae</taxon>
        <taxon>Entelegynae</taxon>
        <taxon>Araneoidea</taxon>
        <taxon>Nephilidae</taxon>
        <taxon>Trichonephila</taxon>
        <taxon>Trichonephila inaurata</taxon>
    </lineage>
</organism>
<name>A0A8X6ICZ7_9ARAC</name>
<comment type="caution">
    <text evidence="2">The sequence shown here is derived from an EMBL/GenBank/DDBJ whole genome shotgun (WGS) entry which is preliminary data.</text>
</comment>
<feature type="region of interest" description="Disordered" evidence="1">
    <location>
        <begin position="1"/>
        <end position="23"/>
    </location>
</feature>
<accession>A0A8X6ICZ7</accession>
<reference evidence="2" key="1">
    <citation type="submission" date="2020-08" db="EMBL/GenBank/DDBJ databases">
        <title>Multicomponent nature underlies the extraordinary mechanical properties of spider dragline silk.</title>
        <authorList>
            <person name="Kono N."/>
            <person name="Nakamura H."/>
            <person name="Mori M."/>
            <person name="Yoshida Y."/>
            <person name="Ohtoshi R."/>
            <person name="Malay A.D."/>
            <person name="Moran D.A.P."/>
            <person name="Tomita M."/>
            <person name="Numata K."/>
            <person name="Arakawa K."/>
        </authorList>
    </citation>
    <scope>NUCLEOTIDE SEQUENCE</scope>
</reference>
<protein>
    <submittedName>
        <fullName evidence="2">Uncharacterized protein</fullName>
    </submittedName>
</protein>
<keyword evidence="3" id="KW-1185">Reference proteome</keyword>
<dbReference type="AlphaFoldDB" id="A0A8X6ICZ7"/>
<evidence type="ECO:0000313" key="2">
    <source>
        <dbReference type="EMBL" id="GFS40137.1"/>
    </source>
</evidence>
<dbReference type="Proteomes" id="UP000886998">
    <property type="component" value="Unassembled WGS sequence"/>
</dbReference>